<evidence type="ECO:0000313" key="5">
    <source>
        <dbReference type="Proteomes" id="UP001056455"/>
    </source>
</evidence>
<dbReference type="Proteomes" id="UP001056455">
    <property type="component" value="Chromosome"/>
</dbReference>
<dbReference type="PROSITE" id="PS51186">
    <property type="entry name" value="GNAT"/>
    <property type="match status" value="1"/>
</dbReference>
<evidence type="ECO:0000259" key="3">
    <source>
        <dbReference type="PROSITE" id="PS51186"/>
    </source>
</evidence>
<name>A0ABY4YTW6_9MICO</name>
<proteinExistence type="predicted"/>
<keyword evidence="2" id="KW-0012">Acyltransferase</keyword>
<dbReference type="Pfam" id="PF00583">
    <property type="entry name" value="Acetyltransf_1"/>
    <property type="match status" value="1"/>
</dbReference>
<organism evidence="4 5">
    <name type="scientific">Ornithinimicrobium faecis</name>
    <dbReference type="NCBI Taxonomy" id="2934158"/>
    <lineage>
        <taxon>Bacteria</taxon>
        <taxon>Bacillati</taxon>
        <taxon>Actinomycetota</taxon>
        <taxon>Actinomycetes</taxon>
        <taxon>Micrococcales</taxon>
        <taxon>Ornithinimicrobiaceae</taxon>
        <taxon>Ornithinimicrobium</taxon>
    </lineage>
</organism>
<dbReference type="SUPFAM" id="SSF55729">
    <property type="entry name" value="Acyl-CoA N-acyltransferases (Nat)"/>
    <property type="match status" value="1"/>
</dbReference>
<dbReference type="RefSeq" id="WP_252593559.1">
    <property type="nucleotide sequence ID" value="NZ_CP099489.1"/>
</dbReference>
<keyword evidence="1" id="KW-0808">Transferase</keyword>
<feature type="domain" description="N-acetyltransferase" evidence="3">
    <location>
        <begin position="13"/>
        <end position="190"/>
    </location>
</feature>
<dbReference type="PANTHER" id="PTHR43877">
    <property type="entry name" value="AMINOALKYLPHOSPHONATE N-ACETYLTRANSFERASE-RELATED-RELATED"/>
    <property type="match status" value="1"/>
</dbReference>
<gene>
    <name evidence="4" type="ORF">NF556_00530</name>
</gene>
<accession>A0ABY4YTW6</accession>
<dbReference type="Gene3D" id="3.40.630.30">
    <property type="match status" value="1"/>
</dbReference>
<evidence type="ECO:0000313" key="4">
    <source>
        <dbReference type="EMBL" id="USQ80183.1"/>
    </source>
</evidence>
<keyword evidence="5" id="KW-1185">Reference proteome</keyword>
<sequence length="190" mass="20963">MNEPAQISTPPEVTLRAIRSSEWRQARDLRLRALQDEDAGIAFFATHDEAVARTDDQWRRIAEEAAIDAGPRPTVRQFVAIDPAGHWVGTVTVRLAQRGSPDFGGGLVAADQGMLLAVWIDPLLRGRGLLTDLIDLAASWVTEQDAHTLGLWVHEDNARARRAYAAAGFEPTGRRVVDRIGPEIELSRQL</sequence>
<dbReference type="InterPro" id="IPR016181">
    <property type="entry name" value="Acyl_CoA_acyltransferase"/>
</dbReference>
<reference evidence="4" key="1">
    <citation type="submission" date="2022-06" db="EMBL/GenBank/DDBJ databases">
        <title>Ornithinimicrobium HY1793.</title>
        <authorList>
            <person name="Huang Y."/>
        </authorList>
    </citation>
    <scope>NUCLEOTIDE SEQUENCE</scope>
    <source>
        <strain evidence="4">HY1793</strain>
    </source>
</reference>
<dbReference type="EMBL" id="CP099489">
    <property type="protein sequence ID" value="USQ80183.1"/>
    <property type="molecule type" value="Genomic_DNA"/>
</dbReference>
<protein>
    <submittedName>
        <fullName evidence="4">GNAT family N-acetyltransferase</fullName>
    </submittedName>
</protein>
<dbReference type="InterPro" id="IPR050832">
    <property type="entry name" value="Bact_Acetyltransf"/>
</dbReference>
<evidence type="ECO:0000256" key="1">
    <source>
        <dbReference type="ARBA" id="ARBA00022679"/>
    </source>
</evidence>
<evidence type="ECO:0000256" key="2">
    <source>
        <dbReference type="ARBA" id="ARBA00023315"/>
    </source>
</evidence>
<dbReference type="InterPro" id="IPR000182">
    <property type="entry name" value="GNAT_dom"/>
</dbReference>